<accession>A0AAV6FLE1</accession>
<evidence type="ECO:0000313" key="3">
    <source>
        <dbReference type="Proteomes" id="UP000823561"/>
    </source>
</evidence>
<comment type="caution">
    <text evidence="2">The sequence shown here is derived from an EMBL/GenBank/DDBJ whole genome shotgun (WGS) entry which is preliminary data.</text>
</comment>
<feature type="transmembrane region" description="Helical" evidence="1">
    <location>
        <begin position="102"/>
        <end position="122"/>
    </location>
</feature>
<dbReference type="EMBL" id="JADWDJ010000023">
    <property type="protein sequence ID" value="KAG5262017.1"/>
    <property type="molecule type" value="Genomic_DNA"/>
</dbReference>
<evidence type="ECO:0000256" key="1">
    <source>
        <dbReference type="SAM" id="Phobius"/>
    </source>
</evidence>
<evidence type="ECO:0000313" key="2">
    <source>
        <dbReference type="EMBL" id="KAG5262017.1"/>
    </source>
</evidence>
<gene>
    <name evidence="2" type="ORF">AALO_G00291170</name>
</gene>
<keyword evidence="1" id="KW-0812">Transmembrane</keyword>
<protein>
    <submittedName>
        <fullName evidence="2">Uncharacterized protein</fullName>
    </submittedName>
</protein>
<dbReference type="AlphaFoldDB" id="A0AAV6FLE1"/>
<organism evidence="2 3">
    <name type="scientific">Alosa alosa</name>
    <name type="common">allis shad</name>
    <dbReference type="NCBI Taxonomy" id="278164"/>
    <lineage>
        <taxon>Eukaryota</taxon>
        <taxon>Metazoa</taxon>
        <taxon>Chordata</taxon>
        <taxon>Craniata</taxon>
        <taxon>Vertebrata</taxon>
        <taxon>Euteleostomi</taxon>
        <taxon>Actinopterygii</taxon>
        <taxon>Neopterygii</taxon>
        <taxon>Teleostei</taxon>
        <taxon>Clupei</taxon>
        <taxon>Clupeiformes</taxon>
        <taxon>Clupeoidei</taxon>
        <taxon>Clupeidae</taxon>
        <taxon>Alosa</taxon>
    </lineage>
</organism>
<keyword evidence="1" id="KW-0472">Membrane</keyword>
<reference evidence="2" key="1">
    <citation type="submission" date="2020-10" db="EMBL/GenBank/DDBJ databases">
        <title>Chromosome-scale genome assembly of the Allis shad, Alosa alosa.</title>
        <authorList>
            <person name="Margot Z."/>
            <person name="Christophe K."/>
            <person name="Cabau C."/>
            <person name="Louis A."/>
            <person name="Berthelot C."/>
            <person name="Parey E."/>
            <person name="Roest Crollius H."/>
            <person name="Montfort J."/>
            <person name="Robinson-Rechavi M."/>
            <person name="Bucao C."/>
            <person name="Bouchez O."/>
            <person name="Gislard M."/>
            <person name="Lluch J."/>
            <person name="Milhes M."/>
            <person name="Lampietro C."/>
            <person name="Lopez Roques C."/>
            <person name="Donnadieu C."/>
            <person name="Braasch I."/>
            <person name="Desvignes T."/>
            <person name="Postlethwait J."/>
            <person name="Bobe J."/>
            <person name="Guiguen Y."/>
        </authorList>
    </citation>
    <scope>NUCLEOTIDE SEQUENCE</scope>
    <source>
        <strain evidence="2">M-15738</strain>
        <tissue evidence="2">Blood</tissue>
    </source>
</reference>
<keyword evidence="1" id="KW-1133">Transmembrane helix</keyword>
<sequence>MNIMGWSYSHCASVPKRDHTTVTLALVGSSTQNQTCSAVVQVDNILQVLTWTMPWDVPPARLSTTVMTVPMRVTAMVQRVITIVSASIVVSTMTTADPREDAAAIVMTIITASAGAVVTMTITRSVEAVVNGTNITTVSAGAVAAATMAVGTVVTVTTTTMGASTALATGVTTVAAAAEVGVTAKVVTTAAGRNTTAGAGATAMRVTMGTAVVTDTARVGTKIYLRHAEVRAEIVVIR</sequence>
<keyword evidence="3" id="KW-1185">Reference proteome</keyword>
<dbReference type="Proteomes" id="UP000823561">
    <property type="component" value="Chromosome 23"/>
</dbReference>
<name>A0AAV6FLE1_9TELE</name>
<proteinExistence type="predicted"/>